<dbReference type="CDD" id="cd16343">
    <property type="entry name" value="LMWPTP"/>
    <property type="match status" value="1"/>
</dbReference>
<evidence type="ECO:0000313" key="5">
    <source>
        <dbReference type="EMBL" id="KAK5094004.1"/>
    </source>
</evidence>
<comment type="caution">
    <text evidence="5">The sequence shown here is derived from an EMBL/GenBank/DDBJ whole genome shotgun (WGS) entry which is preliminary data.</text>
</comment>
<proteinExistence type="inferred from homology"/>
<dbReference type="InterPro" id="IPR036196">
    <property type="entry name" value="Ptyr_pPase_sf"/>
</dbReference>
<sequence length="172" mass="19374">MSDANVKVNILFVCLGNICRSTMAEGVFRSVAKNNPHVGEIDSCGTGAYHELDPPDYRTMQTLRKNGVTDYDHAARKLTNEDFKNFDYLFAMDAWNLKDLQKVQRTIERKGQQTRAQVMLFGQFNGKSTAEEVVDPYYGADNGFDTVYDQVKKFSTNFLKSLEEDAATGSKS</sequence>
<accession>A0ABR0KDN7</accession>
<feature type="domain" description="Phosphotyrosine protein phosphatase I" evidence="4">
    <location>
        <begin position="8"/>
        <end position="161"/>
    </location>
</feature>
<dbReference type="Proteomes" id="UP001345013">
    <property type="component" value="Unassembled WGS sequence"/>
</dbReference>
<reference evidence="5 6" key="1">
    <citation type="submission" date="2023-08" db="EMBL/GenBank/DDBJ databases">
        <title>Black Yeasts Isolated from many extreme environments.</title>
        <authorList>
            <person name="Coleine C."/>
            <person name="Stajich J.E."/>
            <person name="Selbmann L."/>
        </authorList>
    </citation>
    <scope>NUCLEOTIDE SEQUENCE [LARGE SCALE GENOMIC DNA]</scope>
    <source>
        <strain evidence="5 6">CCFEE 5885</strain>
    </source>
</reference>
<evidence type="ECO:0000256" key="3">
    <source>
        <dbReference type="ARBA" id="ARBA00022912"/>
    </source>
</evidence>
<dbReference type="InterPro" id="IPR017867">
    <property type="entry name" value="Tyr_phospatase_low_mol_wt"/>
</dbReference>
<dbReference type="InterPro" id="IPR023485">
    <property type="entry name" value="Ptyr_pPase"/>
</dbReference>
<organism evidence="5 6">
    <name type="scientific">Lithohypha guttulata</name>
    <dbReference type="NCBI Taxonomy" id="1690604"/>
    <lineage>
        <taxon>Eukaryota</taxon>
        <taxon>Fungi</taxon>
        <taxon>Dikarya</taxon>
        <taxon>Ascomycota</taxon>
        <taxon>Pezizomycotina</taxon>
        <taxon>Eurotiomycetes</taxon>
        <taxon>Chaetothyriomycetidae</taxon>
        <taxon>Chaetothyriales</taxon>
        <taxon>Trichomeriaceae</taxon>
        <taxon>Lithohypha</taxon>
    </lineage>
</organism>
<keyword evidence="2" id="KW-0378">Hydrolase</keyword>
<keyword evidence="3" id="KW-0904">Protein phosphatase</keyword>
<keyword evidence="6" id="KW-1185">Reference proteome</keyword>
<dbReference type="PRINTS" id="PR00719">
    <property type="entry name" value="LMWPTPASE"/>
</dbReference>
<dbReference type="Pfam" id="PF01451">
    <property type="entry name" value="LMWPc"/>
    <property type="match status" value="1"/>
</dbReference>
<comment type="similarity">
    <text evidence="1">Belongs to the low molecular weight phosphotyrosine protein phosphatase family.</text>
</comment>
<dbReference type="SUPFAM" id="SSF52788">
    <property type="entry name" value="Phosphotyrosine protein phosphatases I"/>
    <property type="match status" value="1"/>
</dbReference>
<dbReference type="InterPro" id="IPR050438">
    <property type="entry name" value="LMW_PTPase"/>
</dbReference>
<evidence type="ECO:0000313" key="6">
    <source>
        <dbReference type="Proteomes" id="UP001345013"/>
    </source>
</evidence>
<dbReference type="EMBL" id="JAVRRG010000037">
    <property type="protein sequence ID" value="KAK5094004.1"/>
    <property type="molecule type" value="Genomic_DNA"/>
</dbReference>
<protein>
    <submittedName>
        <fullName evidence="5">Low molecular weight phosphotyrosine protein phosphatase</fullName>
    </submittedName>
</protein>
<evidence type="ECO:0000256" key="2">
    <source>
        <dbReference type="ARBA" id="ARBA00022801"/>
    </source>
</evidence>
<evidence type="ECO:0000259" key="4">
    <source>
        <dbReference type="SMART" id="SM00226"/>
    </source>
</evidence>
<gene>
    <name evidence="5" type="primary">stp1</name>
    <name evidence="5" type="ORF">LTR24_003811</name>
</gene>
<dbReference type="PANTHER" id="PTHR11717">
    <property type="entry name" value="LOW MOLECULAR WEIGHT PROTEIN TYROSINE PHOSPHATASE"/>
    <property type="match status" value="1"/>
</dbReference>
<name>A0ABR0KDN7_9EURO</name>
<dbReference type="SMART" id="SM00226">
    <property type="entry name" value="LMWPc"/>
    <property type="match status" value="1"/>
</dbReference>
<dbReference type="PANTHER" id="PTHR11717:SF7">
    <property type="entry name" value="LOW MOLECULAR WEIGHT PHOSPHOTYROSINE PROTEIN PHOSPHATASE"/>
    <property type="match status" value="1"/>
</dbReference>
<evidence type="ECO:0000256" key="1">
    <source>
        <dbReference type="ARBA" id="ARBA00011063"/>
    </source>
</evidence>
<dbReference type="Gene3D" id="3.40.50.2300">
    <property type="match status" value="1"/>
</dbReference>